<dbReference type="OrthoDB" id="2687259at2759"/>
<feature type="compositionally biased region" description="Basic and acidic residues" evidence="1">
    <location>
        <begin position="761"/>
        <end position="772"/>
    </location>
</feature>
<dbReference type="Proteomes" id="UP000053647">
    <property type="component" value="Unassembled WGS sequence"/>
</dbReference>
<gene>
    <name evidence="2" type="ORF">PAXINDRAFT_17835</name>
</gene>
<organism evidence="2 3">
    <name type="scientific">Paxillus involutus ATCC 200175</name>
    <dbReference type="NCBI Taxonomy" id="664439"/>
    <lineage>
        <taxon>Eukaryota</taxon>
        <taxon>Fungi</taxon>
        <taxon>Dikarya</taxon>
        <taxon>Basidiomycota</taxon>
        <taxon>Agaricomycotina</taxon>
        <taxon>Agaricomycetes</taxon>
        <taxon>Agaricomycetidae</taxon>
        <taxon>Boletales</taxon>
        <taxon>Paxilineae</taxon>
        <taxon>Paxillaceae</taxon>
        <taxon>Paxillus</taxon>
    </lineage>
</organism>
<dbReference type="HOGENOM" id="CLU_002498_9_3_1"/>
<proteinExistence type="predicted"/>
<reference evidence="3" key="2">
    <citation type="submission" date="2015-01" db="EMBL/GenBank/DDBJ databases">
        <title>Evolutionary Origins and Diversification of the Mycorrhizal Mutualists.</title>
        <authorList>
            <consortium name="DOE Joint Genome Institute"/>
            <consortium name="Mycorrhizal Genomics Consortium"/>
            <person name="Kohler A."/>
            <person name="Kuo A."/>
            <person name="Nagy L.G."/>
            <person name="Floudas D."/>
            <person name="Copeland A."/>
            <person name="Barry K.W."/>
            <person name="Cichocki N."/>
            <person name="Veneault-Fourrey C."/>
            <person name="LaButti K."/>
            <person name="Lindquist E.A."/>
            <person name="Lipzen A."/>
            <person name="Lundell T."/>
            <person name="Morin E."/>
            <person name="Murat C."/>
            <person name="Riley R."/>
            <person name="Ohm R."/>
            <person name="Sun H."/>
            <person name="Tunlid A."/>
            <person name="Henrissat B."/>
            <person name="Grigoriev I.V."/>
            <person name="Hibbett D.S."/>
            <person name="Martin F."/>
        </authorList>
    </citation>
    <scope>NUCLEOTIDE SEQUENCE [LARGE SCALE GENOMIC DNA]</scope>
    <source>
        <strain evidence="3">ATCC 200175</strain>
    </source>
</reference>
<evidence type="ECO:0000313" key="2">
    <source>
        <dbReference type="EMBL" id="KIJ09067.1"/>
    </source>
</evidence>
<keyword evidence="3" id="KW-1185">Reference proteome</keyword>
<evidence type="ECO:0000313" key="3">
    <source>
        <dbReference type="Proteomes" id="UP000053647"/>
    </source>
</evidence>
<feature type="region of interest" description="Disordered" evidence="1">
    <location>
        <begin position="633"/>
        <end position="658"/>
    </location>
</feature>
<protein>
    <submittedName>
        <fullName evidence="2">Uncharacterized protein</fullName>
    </submittedName>
</protein>
<feature type="region of interest" description="Disordered" evidence="1">
    <location>
        <begin position="731"/>
        <end position="793"/>
    </location>
</feature>
<sequence length="793" mass="90514">MARCDTQERWDKISSARKLIYEQNYVVDSTKVEMLLKKESWVPTINAFSERLSHTGFDLFLMLVMDLLHEFELGVWKAVFIHLLRILDSLKQGGLLELNCRYRLVPTFGRDTIRRFQNNVSEMKQMAARNFEDLLQCAIPVFEKLIPERHNSQVMQLLFYLCYWHGLAKLRMHTDETLDIMMMVTSKLSTRLCKFVAETCPVFSTKELRREAESAEGIRLGSLLLPPLNPGRLHPMMYAAQRSSPCKPTSYTLLRTIQRRSGCMELLILTPHNWCGELEHRTSKSRFTRTSRKGYIAQLTSIECRQARIRHICARQTTLHGDDVPSNKLECHHNIGMSQNYPEDLISFMKHNSDDPAAKVRLCVQAQGPSIALNQGNPRRHSVHASAEQESSVLNEIVFQGNRIYRHNMVHFNYTTYDLQRETDIVNPGTDHRDVMLLSSNEPETHHFCYARVLGIYHANVIYIGPGSKNYQPCWLEFLWVRWFKQSERPSGWDHAALDMLQFVPMASSDGFSFIDPADVVRGCHLIPAFANGRLHPDGVPMSRNARDTDDWKHYYVNHFVNRDMLLRYHWSFGMGHVYSHIKPIIEKHGLLGTDQSPVTSNSAVKVTRDTGPITAGSNQGFGLVLEDYQSSQDSFCDSDSEDDEGDSDDADLGREEDYGSCYDSEFVEYTKPIYRHDLQNDAQLNGDFPRSIRASIALCTSNKNIEVHHKHVESQQPRAICQMVNDEVTDTANPSMTNARSTEPVGRSYGPPNESNEIDEGVKGQGEKDERSENDDGGAASPDPLERVDAVE</sequence>
<name>A0A0C9TMS1_PAXIN</name>
<accession>A0A0C9TMS1</accession>
<dbReference type="EMBL" id="KN819511">
    <property type="protein sequence ID" value="KIJ09067.1"/>
    <property type="molecule type" value="Genomic_DNA"/>
</dbReference>
<dbReference type="AlphaFoldDB" id="A0A0C9TMS1"/>
<feature type="compositionally biased region" description="Acidic residues" evidence="1">
    <location>
        <begin position="637"/>
        <end position="651"/>
    </location>
</feature>
<reference evidence="2 3" key="1">
    <citation type="submission" date="2014-06" db="EMBL/GenBank/DDBJ databases">
        <authorList>
            <consortium name="DOE Joint Genome Institute"/>
            <person name="Kuo A."/>
            <person name="Kohler A."/>
            <person name="Nagy L.G."/>
            <person name="Floudas D."/>
            <person name="Copeland A."/>
            <person name="Barry K.W."/>
            <person name="Cichocki N."/>
            <person name="Veneault-Fourrey C."/>
            <person name="LaButti K."/>
            <person name="Lindquist E.A."/>
            <person name="Lipzen A."/>
            <person name="Lundell T."/>
            <person name="Morin E."/>
            <person name="Murat C."/>
            <person name="Sun H."/>
            <person name="Tunlid A."/>
            <person name="Henrissat B."/>
            <person name="Grigoriev I.V."/>
            <person name="Hibbett D.S."/>
            <person name="Martin F."/>
            <person name="Nordberg H.P."/>
            <person name="Cantor M.N."/>
            <person name="Hua S.X."/>
        </authorList>
    </citation>
    <scope>NUCLEOTIDE SEQUENCE [LARGE SCALE GENOMIC DNA]</scope>
    <source>
        <strain evidence="2 3">ATCC 200175</strain>
    </source>
</reference>
<evidence type="ECO:0000256" key="1">
    <source>
        <dbReference type="SAM" id="MobiDB-lite"/>
    </source>
</evidence>
<feature type="compositionally biased region" description="Polar residues" evidence="1">
    <location>
        <begin position="731"/>
        <end position="742"/>
    </location>
</feature>